<evidence type="ECO:0000256" key="3">
    <source>
        <dbReference type="ARBA" id="ARBA00022964"/>
    </source>
</evidence>
<dbReference type="InterPro" id="IPR042098">
    <property type="entry name" value="TauD-like_sf"/>
</dbReference>
<evidence type="ECO:0000256" key="2">
    <source>
        <dbReference type="ARBA" id="ARBA00022723"/>
    </source>
</evidence>
<feature type="domain" description="TauD/TfdA-like" evidence="6">
    <location>
        <begin position="58"/>
        <end position="331"/>
    </location>
</feature>
<proteinExistence type="inferred from homology"/>
<dbReference type="GO" id="GO:0005737">
    <property type="term" value="C:cytoplasm"/>
    <property type="evidence" value="ECO:0007669"/>
    <property type="project" value="TreeGrafter"/>
</dbReference>
<dbReference type="Proteomes" id="UP000322245">
    <property type="component" value="Unassembled WGS sequence"/>
</dbReference>
<gene>
    <name evidence="7" type="ORF">B9479_000204</name>
</gene>
<dbReference type="GO" id="GO:0046872">
    <property type="term" value="F:metal ion binding"/>
    <property type="evidence" value="ECO:0007669"/>
    <property type="project" value="UniProtKB-KW"/>
</dbReference>
<dbReference type="EMBL" id="NIDF01000001">
    <property type="protein sequence ID" value="TYJ59215.1"/>
    <property type="molecule type" value="Genomic_DNA"/>
</dbReference>
<evidence type="ECO:0000256" key="5">
    <source>
        <dbReference type="ARBA" id="ARBA00023004"/>
    </source>
</evidence>
<evidence type="ECO:0000313" key="8">
    <source>
        <dbReference type="Proteomes" id="UP000322245"/>
    </source>
</evidence>
<dbReference type="Pfam" id="PF02668">
    <property type="entry name" value="TauD"/>
    <property type="match status" value="1"/>
</dbReference>
<name>A0A5D3B626_9TREE</name>
<dbReference type="PANTHER" id="PTHR30468:SF1">
    <property type="entry name" value="ALPHA-KETOGLUTARATE-DEPENDENT SULFONATE DIOXYGENASE"/>
    <property type="match status" value="1"/>
</dbReference>
<dbReference type="AlphaFoldDB" id="A0A5D3B626"/>
<sequence length="344" mass="38477">MVGVLAADHEVDTPLYPAYMPTFTDELFPEHEPFEHNDPALRANPKLPNLINKSTIARDVTPLFGTELQNVQLTELTPAGLDELGLLVAQRGFAVFRGQNWKDAGFKKQLEIARRVWHFGPLHKHPVQPRPATETEIAVIYQSAADVRRINYWGDRVSGVNWHADQTHERQPPGVTFFGVLENQGWSGGDTIMSDSVQAFARLSPVMQNVLIGLEGVHSSNALTKKAKEDGTALRREAVNTLHPLITKHPVTGDKILFVNEVFTTSINGMKKEESENLLKFLFNYVARAADTQARVKWEEGTVVVWDQRRAQHTALLDTPPGKRRHMIRITPLAGKPIPATKEA</sequence>
<keyword evidence="3" id="KW-0223">Dioxygenase</keyword>
<accession>A0A5D3B626</accession>
<dbReference type="InterPro" id="IPR051323">
    <property type="entry name" value="AtsK-like"/>
</dbReference>
<evidence type="ECO:0000313" key="7">
    <source>
        <dbReference type="EMBL" id="TYJ59215.1"/>
    </source>
</evidence>
<dbReference type="SUPFAM" id="SSF51197">
    <property type="entry name" value="Clavaminate synthase-like"/>
    <property type="match status" value="1"/>
</dbReference>
<evidence type="ECO:0000256" key="4">
    <source>
        <dbReference type="ARBA" id="ARBA00023002"/>
    </source>
</evidence>
<evidence type="ECO:0000256" key="1">
    <source>
        <dbReference type="ARBA" id="ARBA00005896"/>
    </source>
</evidence>
<dbReference type="PANTHER" id="PTHR30468">
    <property type="entry name" value="ALPHA-KETOGLUTARATE-DEPENDENT SULFONATE DIOXYGENASE"/>
    <property type="match status" value="1"/>
</dbReference>
<organism evidence="7 8">
    <name type="scientific">Cryptococcus floricola</name>
    <dbReference type="NCBI Taxonomy" id="2591691"/>
    <lineage>
        <taxon>Eukaryota</taxon>
        <taxon>Fungi</taxon>
        <taxon>Dikarya</taxon>
        <taxon>Basidiomycota</taxon>
        <taxon>Agaricomycotina</taxon>
        <taxon>Tremellomycetes</taxon>
        <taxon>Tremellales</taxon>
        <taxon>Cryptococcaceae</taxon>
        <taxon>Cryptococcus</taxon>
    </lineage>
</organism>
<dbReference type="Gene3D" id="3.60.130.10">
    <property type="entry name" value="Clavaminate synthase-like"/>
    <property type="match status" value="1"/>
</dbReference>
<comment type="caution">
    <text evidence="7">The sequence shown here is derived from an EMBL/GenBank/DDBJ whole genome shotgun (WGS) entry which is preliminary data.</text>
</comment>
<keyword evidence="5" id="KW-0408">Iron</keyword>
<keyword evidence="2" id="KW-0479">Metal-binding</keyword>
<comment type="similarity">
    <text evidence="1">Belongs to the TfdA dioxygenase family.</text>
</comment>
<protein>
    <recommendedName>
        <fullName evidence="6">TauD/TfdA-like domain-containing protein</fullName>
    </recommendedName>
</protein>
<evidence type="ECO:0000259" key="6">
    <source>
        <dbReference type="Pfam" id="PF02668"/>
    </source>
</evidence>
<dbReference type="InterPro" id="IPR003819">
    <property type="entry name" value="TauD/TfdA-like"/>
</dbReference>
<keyword evidence="8" id="KW-1185">Reference proteome</keyword>
<dbReference type="GO" id="GO:0016706">
    <property type="term" value="F:2-oxoglutarate-dependent dioxygenase activity"/>
    <property type="evidence" value="ECO:0007669"/>
    <property type="project" value="TreeGrafter"/>
</dbReference>
<keyword evidence="4" id="KW-0560">Oxidoreductase</keyword>
<reference evidence="7 8" key="1">
    <citation type="submission" date="2017-05" db="EMBL/GenBank/DDBJ databases">
        <title>The Genome Sequence of Tsuchiyaea wingfieldii DSM 27421.</title>
        <authorList>
            <person name="Cuomo C."/>
            <person name="Passer A."/>
            <person name="Billmyre B."/>
            <person name="Heitman J."/>
        </authorList>
    </citation>
    <scope>NUCLEOTIDE SEQUENCE [LARGE SCALE GENOMIC DNA]</scope>
    <source>
        <strain evidence="7 8">DSM 27421</strain>
    </source>
</reference>